<accession>A0ABQ5Y8G8</accession>
<dbReference type="Proteomes" id="UP001156706">
    <property type="component" value="Unassembled WGS sequence"/>
</dbReference>
<keyword evidence="2" id="KW-1185">Reference proteome</keyword>
<name>A0ABQ5Y8G8_9NEIS</name>
<protein>
    <submittedName>
        <fullName evidence="1">Uncharacterized protein</fullName>
    </submittedName>
</protein>
<evidence type="ECO:0000313" key="2">
    <source>
        <dbReference type="Proteomes" id="UP001156706"/>
    </source>
</evidence>
<evidence type="ECO:0000313" key="1">
    <source>
        <dbReference type="EMBL" id="GLR11225.1"/>
    </source>
</evidence>
<sequence length="135" mass="15539">MKTTLEIFKLSAGHYEFRLTFLNDLNQSIFFEMESLRRSAERVGLRIQCTTGILEPIEFEMVNYRNLPLPIELGAGQSRTLIFPAELKRQGGFLGLYFTGATYKVEPGVTYRVDYKFHEFSSNFVDWSVTGDDGF</sequence>
<comment type="caution">
    <text evidence="1">The sequence shown here is derived from an EMBL/GenBank/DDBJ whole genome shotgun (WGS) entry which is preliminary data.</text>
</comment>
<gene>
    <name evidence="1" type="ORF">GCM10007907_00150</name>
</gene>
<dbReference type="EMBL" id="BSOG01000001">
    <property type="protein sequence ID" value="GLR11225.1"/>
    <property type="molecule type" value="Genomic_DNA"/>
</dbReference>
<organism evidence="1 2">
    <name type="scientific">Chitinimonas prasina</name>
    <dbReference type="NCBI Taxonomy" id="1434937"/>
    <lineage>
        <taxon>Bacteria</taxon>
        <taxon>Pseudomonadati</taxon>
        <taxon>Pseudomonadota</taxon>
        <taxon>Betaproteobacteria</taxon>
        <taxon>Neisseriales</taxon>
        <taxon>Chitinibacteraceae</taxon>
        <taxon>Chitinimonas</taxon>
    </lineage>
</organism>
<proteinExistence type="predicted"/>
<reference evidence="2" key="1">
    <citation type="journal article" date="2019" name="Int. J. Syst. Evol. Microbiol.">
        <title>The Global Catalogue of Microorganisms (GCM) 10K type strain sequencing project: providing services to taxonomists for standard genome sequencing and annotation.</title>
        <authorList>
            <consortium name="The Broad Institute Genomics Platform"/>
            <consortium name="The Broad Institute Genome Sequencing Center for Infectious Disease"/>
            <person name="Wu L."/>
            <person name="Ma J."/>
        </authorList>
    </citation>
    <scope>NUCLEOTIDE SEQUENCE [LARGE SCALE GENOMIC DNA]</scope>
    <source>
        <strain evidence="2">NBRC 110044</strain>
    </source>
</reference>
<dbReference type="RefSeq" id="WP_284194389.1">
    <property type="nucleotide sequence ID" value="NZ_BSOG01000001.1"/>
</dbReference>